<dbReference type="Proteomes" id="UP001056120">
    <property type="component" value="Linkage Group LG25"/>
</dbReference>
<protein>
    <submittedName>
        <fullName evidence="1">Uncharacterized protein</fullName>
    </submittedName>
</protein>
<keyword evidence="2" id="KW-1185">Reference proteome</keyword>
<proteinExistence type="predicted"/>
<comment type="caution">
    <text evidence="1">The sequence shown here is derived from an EMBL/GenBank/DDBJ whole genome shotgun (WGS) entry which is preliminary data.</text>
</comment>
<gene>
    <name evidence="1" type="ORF">L1987_75303</name>
</gene>
<name>A0ACB9A6B6_9ASTR</name>
<evidence type="ECO:0000313" key="1">
    <source>
        <dbReference type="EMBL" id="KAI3705071.1"/>
    </source>
</evidence>
<evidence type="ECO:0000313" key="2">
    <source>
        <dbReference type="Proteomes" id="UP001056120"/>
    </source>
</evidence>
<dbReference type="EMBL" id="CM042042">
    <property type="protein sequence ID" value="KAI3705071.1"/>
    <property type="molecule type" value="Genomic_DNA"/>
</dbReference>
<organism evidence="1 2">
    <name type="scientific">Smallanthus sonchifolius</name>
    <dbReference type="NCBI Taxonomy" id="185202"/>
    <lineage>
        <taxon>Eukaryota</taxon>
        <taxon>Viridiplantae</taxon>
        <taxon>Streptophyta</taxon>
        <taxon>Embryophyta</taxon>
        <taxon>Tracheophyta</taxon>
        <taxon>Spermatophyta</taxon>
        <taxon>Magnoliopsida</taxon>
        <taxon>eudicotyledons</taxon>
        <taxon>Gunneridae</taxon>
        <taxon>Pentapetalae</taxon>
        <taxon>asterids</taxon>
        <taxon>campanulids</taxon>
        <taxon>Asterales</taxon>
        <taxon>Asteraceae</taxon>
        <taxon>Asteroideae</taxon>
        <taxon>Heliantheae alliance</taxon>
        <taxon>Millerieae</taxon>
        <taxon>Smallanthus</taxon>
    </lineage>
</organism>
<accession>A0ACB9A6B6</accession>
<sequence length="214" mass="23469">MAPRGRPPKVSSSLCFHEFLASLIDEYSLKSSRTSRMDAAIDAMKPLGFAEEVVKAKMRELLEEYEGHYLFIEMDAYKVLLDSLIDQEVAPEETSNSTEVKDDHAIVPADGFIDILVSPSTTHAALPPPPPLPLPPLPPGPPPSPPPPPVLDTLPPPETVQPPRRKPCYGWIDDDDEEASGNMVIQVYQTSSLQYVGSTFSETQCMTMFPVAHG</sequence>
<reference evidence="1 2" key="2">
    <citation type="journal article" date="2022" name="Mol. Ecol. Resour.">
        <title>The genomes of chicory, endive, great burdock and yacon provide insights into Asteraceae paleo-polyploidization history and plant inulin production.</title>
        <authorList>
            <person name="Fan W."/>
            <person name="Wang S."/>
            <person name="Wang H."/>
            <person name="Wang A."/>
            <person name="Jiang F."/>
            <person name="Liu H."/>
            <person name="Zhao H."/>
            <person name="Xu D."/>
            <person name="Zhang Y."/>
        </authorList>
    </citation>
    <scope>NUCLEOTIDE SEQUENCE [LARGE SCALE GENOMIC DNA]</scope>
    <source>
        <strain evidence="2">cv. Yunnan</strain>
        <tissue evidence="1">Leaves</tissue>
    </source>
</reference>
<reference evidence="2" key="1">
    <citation type="journal article" date="2022" name="Mol. Ecol. Resour.">
        <title>The genomes of chicory, endive, great burdock and yacon provide insights into Asteraceae palaeo-polyploidization history and plant inulin production.</title>
        <authorList>
            <person name="Fan W."/>
            <person name="Wang S."/>
            <person name="Wang H."/>
            <person name="Wang A."/>
            <person name="Jiang F."/>
            <person name="Liu H."/>
            <person name="Zhao H."/>
            <person name="Xu D."/>
            <person name="Zhang Y."/>
        </authorList>
    </citation>
    <scope>NUCLEOTIDE SEQUENCE [LARGE SCALE GENOMIC DNA]</scope>
    <source>
        <strain evidence="2">cv. Yunnan</strain>
    </source>
</reference>